<dbReference type="RefSeq" id="WP_188163179.1">
    <property type="nucleotide sequence ID" value="NZ_JACVVX010000001.1"/>
</dbReference>
<feature type="transmembrane region" description="Helical" evidence="1">
    <location>
        <begin position="58"/>
        <end position="78"/>
    </location>
</feature>
<gene>
    <name evidence="3" type="ORF">ICI42_03795</name>
</gene>
<feature type="chain" id="PRO_5035171854" evidence="2">
    <location>
        <begin position="26"/>
        <end position="119"/>
    </location>
</feature>
<keyword evidence="1" id="KW-0472">Membrane</keyword>
<evidence type="ECO:0000313" key="4">
    <source>
        <dbReference type="Proteomes" id="UP000643405"/>
    </source>
</evidence>
<feature type="signal peptide" evidence="2">
    <location>
        <begin position="1"/>
        <end position="25"/>
    </location>
</feature>
<keyword evidence="4" id="KW-1185">Reference proteome</keyword>
<keyword evidence="1" id="KW-1133">Transmembrane helix</keyword>
<feature type="transmembrane region" description="Helical" evidence="1">
    <location>
        <begin position="36"/>
        <end position="53"/>
    </location>
</feature>
<dbReference type="Proteomes" id="UP000643405">
    <property type="component" value="Unassembled WGS sequence"/>
</dbReference>
<keyword evidence="1" id="KW-0812">Transmembrane</keyword>
<keyword evidence="2" id="KW-0732">Signal</keyword>
<reference evidence="3" key="1">
    <citation type="submission" date="2020-09" db="EMBL/GenBank/DDBJ databases">
        <title>Genome seq and assembly of Tianweitania sp.</title>
        <authorList>
            <person name="Chhetri G."/>
        </authorList>
    </citation>
    <scope>NUCLEOTIDE SEQUENCE</scope>
    <source>
        <strain evidence="3">Rool2</strain>
    </source>
</reference>
<organism evidence="3 4">
    <name type="scientific">Oryzicola mucosus</name>
    <dbReference type="NCBI Taxonomy" id="2767425"/>
    <lineage>
        <taxon>Bacteria</taxon>
        <taxon>Pseudomonadati</taxon>
        <taxon>Pseudomonadota</taxon>
        <taxon>Alphaproteobacteria</taxon>
        <taxon>Hyphomicrobiales</taxon>
        <taxon>Phyllobacteriaceae</taxon>
        <taxon>Oryzicola</taxon>
    </lineage>
</organism>
<sequence length="119" mass="12082">MAADRVFLALGGLCGALGVALSAAAAHSGGANVGTVANFLMFHAPAFIALSIVPRGTFMALACWVLFAGLAIFCGDLMAREYISTRLFPFAAPIGGTGLIMGWLLVAISALVPVKKIAG</sequence>
<name>A0A8J6U6U3_9HYPH</name>
<feature type="transmembrane region" description="Helical" evidence="1">
    <location>
        <begin position="90"/>
        <end position="114"/>
    </location>
</feature>
<protein>
    <submittedName>
        <fullName evidence="3">DUF423 domain-containing protein</fullName>
    </submittedName>
</protein>
<dbReference type="Pfam" id="PF04241">
    <property type="entry name" value="DUF423"/>
    <property type="match status" value="1"/>
</dbReference>
<dbReference type="AlphaFoldDB" id="A0A8J6U6U3"/>
<evidence type="ECO:0000256" key="2">
    <source>
        <dbReference type="SAM" id="SignalP"/>
    </source>
</evidence>
<dbReference type="InterPro" id="IPR006696">
    <property type="entry name" value="DUF423"/>
</dbReference>
<comment type="caution">
    <text evidence="3">The sequence shown here is derived from an EMBL/GenBank/DDBJ whole genome shotgun (WGS) entry which is preliminary data.</text>
</comment>
<accession>A0A8J6U6U3</accession>
<evidence type="ECO:0000313" key="3">
    <source>
        <dbReference type="EMBL" id="MBD0413772.1"/>
    </source>
</evidence>
<proteinExistence type="predicted"/>
<dbReference type="EMBL" id="JACVVX010000001">
    <property type="protein sequence ID" value="MBD0413772.1"/>
    <property type="molecule type" value="Genomic_DNA"/>
</dbReference>
<evidence type="ECO:0000256" key="1">
    <source>
        <dbReference type="SAM" id="Phobius"/>
    </source>
</evidence>